<dbReference type="Gramene" id="GBG88595">
    <property type="protein sequence ID" value="GBG88595"/>
    <property type="gene ID" value="CBR_g48125"/>
</dbReference>
<evidence type="ECO:0000259" key="20">
    <source>
        <dbReference type="Pfam" id="PF01593"/>
    </source>
</evidence>
<evidence type="ECO:0000256" key="15">
    <source>
        <dbReference type="ARBA" id="ARBA00022946"/>
    </source>
</evidence>
<evidence type="ECO:0000313" key="22">
    <source>
        <dbReference type="Proteomes" id="UP000265515"/>
    </source>
</evidence>
<dbReference type="OrthoDB" id="7777654at2759"/>
<dbReference type="AlphaFoldDB" id="A0A388M253"/>
<comment type="cofactor">
    <cofactor evidence="3">
        <name>NADP(+)</name>
        <dbReference type="ChEBI" id="CHEBI:58349"/>
    </cofactor>
</comment>
<name>A0A388M253_CHABU</name>
<dbReference type="PANTHER" id="PTHR46313:SF3">
    <property type="entry name" value="PROLYCOPENE ISOMERASE, CHLOROPLASTIC"/>
    <property type="match status" value="1"/>
</dbReference>
<comment type="cofactor">
    <cofactor evidence="2">
        <name>NAD(+)</name>
        <dbReference type="ChEBI" id="CHEBI:57540"/>
    </cofactor>
</comment>
<keyword evidence="22" id="KW-1185">Reference proteome</keyword>
<evidence type="ECO:0000256" key="2">
    <source>
        <dbReference type="ARBA" id="ARBA00001911"/>
    </source>
</evidence>
<dbReference type="InterPro" id="IPR036188">
    <property type="entry name" value="FAD/NAD-bd_sf"/>
</dbReference>
<dbReference type="NCBIfam" id="TIGR02730">
    <property type="entry name" value="carot_isom"/>
    <property type="match status" value="1"/>
</dbReference>
<dbReference type="OMA" id="CWSVMPA"/>
<dbReference type="InterPro" id="IPR002937">
    <property type="entry name" value="Amino_oxidase"/>
</dbReference>
<comment type="subcellular location">
    <subcellularLocation>
        <location evidence="5">Plastid</location>
        <location evidence="5">Chloroplast membrane</location>
        <topology evidence="5">Peripheral membrane protein</topology>
    </subcellularLocation>
</comment>
<dbReference type="STRING" id="69332.A0A388M253"/>
<evidence type="ECO:0000256" key="12">
    <source>
        <dbReference type="ARBA" id="ARBA00022746"/>
    </source>
</evidence>
<accession>A0A388M253</accession>
<keyword evidence="12" id="KW-0125">Carotenoid biosynthesis</keyword>
<reference evidence="21 22" key="1">
    <citation type="journal article" date="2018" name="Cell">
        <title>The Chara Genome: Secondary Complexity and Implications for Plant Terrestrialization.</title>
        <authorList>
            <person name="Nishiyama T."/>
            <person name="Sakayama H."/>
            <person name="Vries J.D."/>
            <person name="Buschmann H."/>
            <person name="Saint-Marcoux D."/>
            <person name="Ullrich K.K."/>
            <person name="Haas F.B."/>
            <person name="Vanderstraeten L."/>
            <person name="Becker D."/>
            <person name="Lang D."/>
            <person name="Vosolsobe S."/>
            <person name="Rombauts S."/>
            <person name="Wilhelmsson P.K.I."/>
            <person name="Janitza P."/>
            <person name="Kern R."/>
            <person name="Heyl A."/>
            <person name="Rumpler F."/>
            <person name="Villalobos L.I.A.C."/>
            <person name="Clay J.M."/>
            <person name="Skokan R."/>
            <person name="Toyoda A."/>
            <person name="Suzuki Y."/>
            <person name="Kagoshima H."/>
            <person name="Schijlen E."/>
            <person name="Tajeshwar N."/>
            <person name="Catarino B."/>
            <person name="Hetherington A.J."/>
            <person name="Saltykova A."/>
            <person name="Bonnot C."/>
            <person name="Breuninger H."/>
            <person name="Symeonidi A."/>
            <person name="Radhakrishnan G.V."/>
            <person name="Van Nieuwerburgh F."/>
            <person name="Deforce D."/>
            <person name="Chang C."/>
            <person name="Karol K.G."/>
            <person name="Hedrich R."/>
            <person name="Ulvskov P."/>
            <person name="Glockner G."/>
            <person name="Delwiche C.F."/>
            <person name="Petrasek J."/>
            <person name="Van de Peer Y."/>
            <person name="Friml J."/>
            <person name="Beilby M."/>
            <person name="Dolan L."/>
            <person name="Kohara Y."/>
            <person name="Sugano S."/>
            <person name="Fujiyama A."/>
            <person name="Delaux P.-M."/>
            <person name="Quint M."/>
            <person name="TheiBen G."/>
            <person name="Hagemann M."/>
            <person name="Harholt J."/>
            <person name="Dunand C."/>
            <person name="Zachgo S."/>
            <person name="Langdale J."/>
            <person name="Maumus F."/>
            <person name="Straeten D.V.D."/>
            <person name="Gould S.B."/>
            <person name="Rensing S.A."/>
        </authorList>
    </citation>
    <scope>NUCLEOTIDE SEQUENCE [LARGE SCALE GENOMIC DNA]</scope>
    <source>
        <strain evidence="21 22">S276</strain>
    </source>
</reference>
<evidence type="ECO:0000256" key="19">
    <source>
        <dbReference type="SAM" id="MobiDB-lite"/>
    </source>
</evidence>
<keyword evidence="13" id="KW-0274">FAD</keyword>
<dbReference type="GO" id="GO:0009662">
    <property type="term" value="P:etioplast organization"/>
    <property type="evidence" value="ECO:0007669"/>
    <property type="project" value="EnsemblPlants"/>
</dbReference>
<comment type="cofactor">
    <cofactor evidence="4">
        <name>FAD</name>
        <dbReference type="ChEBI" id="CHEBI:57692"/>
    </cofactor>
</comment>
<keyword evidence="17" id="KW-0472">Membrane</keyword>
<evidence type="ECO:0000313" key="21">
    <source>
        <dbReference type="EMBL" id="GBG88595.1"/>
    </source>
</evidence>
<dbReference type="Pfam" id="PF01593">
    <property type="entry name" value="Amino_oxidase"/>
    <property type="match status" value="1"/>
</dbReference>
<dbReference type="InterPro" id="IPR014101">
    <property type="entry name" value="CrtISO"/>
</dbReference>
<evidence type="ECO:0000256" key="10">
    <source>
        <dbReference type="ARBA" id="ARBA00022630"/>
    </source>
</evidence>
<organism evidence="21 22">
    <name type="scientific">Chara braunii</name>
    <name type="common">Braun's stonewort</name>
    <dbReference type="NCBI Taxonomy" id="69332"/>
    <lineage>
        <taxon>Eukaryota</taxon>
        <taxon>Viridiplantae</taxon>
        <taxon>Streptophyta</taxon>
        <taxon>Charophyceae</taxon>
        <taxon>Charales</taxon>
        <taxon>Characeae</taxon>
        <taxon>Chara</taxon>
    </lineage>
</organism>
<evidence type="ECO:0000256" key="6">
    <source>
        <dbReference type="ARBA" id="ARBA00004900"/>
    </source>
</evidence>
<dbReference type="UniPathway" id="UPA00803"/>
<dbReference type="GO" id="GO:0046608">
    <property type="term" value="F:carotenoid isomerase activity"/>
    <property type="evidence" value="ECO:0007669"/>
    <property type="project" value="EnsemblPlants"/>
</dbReference>
<keyword evidence="18" id="KW-0413">Isomerase</keyword>
<dbReference type="EMBL" id="BFEA01000683">
    <property type="protein sequence ID" value="GBG88595.1"/>
    <property type="molecule type" value="Genomic_DNA"/>
</dbReference>
<keyword evidence="10" id="KW-0285">Flavoprotein</keyword>
<protein>
    <recommendedName>
        <fullName evidence="8">prolycopene isomerase</fullName>
        <ecNumber evidence="8">5.2.1.13</ecNumber>
    </recommendedName>
</protein>
<dbReference type="Proteomes" id="UP000265515">
    <property type="component" value="Unassembled WGS sequence"/>
</dbReference>
<evidence type="ECO:0000256" key="17">
    <source>
        <dbReference type="ARBA" id="ARBA00023136"/>
    </source>
</evidence>
<dbReference type="PANTHER" id="PTHR46313">
    <property type="match status" value="1"/>
</dbReference>
<comment type="pathway">
    <text evidence="6">Carotenoid biosynthesis; lycopene biosynthesis.</text>
</comment>
<keyword evidence="14" id="KW-0521">NADP</keyword>
<proteinExistence type="inferred from homology"/>
<sequence length="695" mass="75635">MAAVLSRRAIGSCQVCDKIVHCAPSFKRAEQSAVRPSGQAVRTRASPRGCAVATPTSSSAYVSLRRLRERERSVRLSLTSSSSSSFSGAPLIWEDGGQLRSTEELSSSITAIPGAGGSSPKKKKTPRLPPPQGCRHSRGRAMTTTAMAAVTSPSSPKQTARDRASSVTGSEDAETEYDAIVIGSGMGGLVTATQLVSKGAKVLLLEKYIIPGGSSGFFSREGYTFDVGSSMMFGFGESGTTNLLTRSLAAVGKKLDVVSDPHQVHYHLPNGLSINVSTEYEEFISELSALFPHEREGIRKFYGECWKVFSSLNSLELKSLEEPFYLFKQFMKEPLACLKLAYYAPQNAGDVARKYIKDPTLLMFIDMECFIASTVCARHTPMINCGMVVCDRHHGRVRYPVGGVGKIPLALVEGFEEYGGRVLYKANVVEIETEGERAVGVRLSDGRRFRAKTVISNATRWDTFGKMFGGKELPQEEQDFQKLYRMTPSFLSIHMGVDASALPPELDVHHILLEDWSKLEACYGTIFVSIPSALDSSVAPPDRHVFHIFTQSYIDDWQGLSPSAYVAKKEAVADSLVQRLEQAVFPGLKAATRFREVGTPRTHRRYLGRVDGTYGPAPNRRPMGLIGMPFNTTAVEGLYCVGDTTFPGQGVNAVAFSGMACAHRVAADLGLEQSSPVLDKALNGLLSSFRKLALN</sequence>
<keyword evidence="16" id="KW-0520">NAD</keyword>
<evidence type="ECO:0000256" key="4">
    <source>
        <dbReference type="ARBA" id="ARBA00001974"/>
    </source>
</evidence>
<evidence type="ECO:0000256" key="5">
    <source>
        <dbReference type="ARBA" id="ARBA00004258"/>
    </source>
</evidence>
<comment type="similarity">
    <text evidence="7">Belongs to the carotenoid/retinoid oxidoreductase family. CrtISO subfamily.</text>
</comment>
<evidence type="ECO:0000256" key="8">
    <source>
        <dbReference type="ARBA" id="ARBA00012419"/>
    </source>
</evidence>
<evidence type="ECO:0000256" key="14">
    <source>
        <dbReference type="ARBA" id="ARBA00022857"/>
    </source>
</evidence>
<dbReference type="EC" id="5.2.1.13" evidence="8"/>
<dbReference type="Gene3D" id="3.50.50.60">
    <property type="entry name" value="FAD/NAD(P)-binding domain"/>
    <property type="match status" value="2"/>
</dbReference>
<feature type="domain" description="Amine oxidase" evidence="20">
    <location>
        <begin position="186"/>
        <end position="665"/>
    </location>
</feature>
<evidence type="ECO:0000256" key="11">
    <source>
        <dbReference type="ARBA" id="ARBA00022640"/>
    </source>
</evidence>
<evidence type="ECO:0000256" key="7">
    <source>
        <dbReference type="ARBA" id="ARBA00005855"/>
    </source>
</evidence>
<comment type="catalytic activity">
    <reaction evidence="1">
        <text>7,7',9,9'-tetra-cis-lycopene = all-trans-lycopene</text>
        <dbReference type="Rhea" id="RHEA:30971"/>
        <dbReference type="ChEBI" id="CHEBI:15948"/>
        <dbReference type="ChEBI" id="CHEBI:62466"/>
        <dbReference type="EC" id="5.2.1.13"/>
    </reaction>
</comment>
<dbReference type="InterPro" id="IPR045892">
    <property type="entry name" value="CrtISO-like"/>
</dbReference>
<feature type="region of interest" description="Disordered" evidence="19">
    <location>
        <begin position="103"/>
        <end position="171"/>
    </location>
</feature>
<keyword evidence="11" id="KW-0934">Plastid</keyword>
<gene>
    <name evidence="21" type="ORF">CBR_g48125</name>
</gene>
<dbReference type="SUPFAM" id="SSF51905">
    <property type="entry name" value="FAD/NAD(P)-binding domain"/>
    <property type="match status" value="1"/>
</dbReference>
<evidence type="ECO:0000256" key="16">
    <source>
        <dbReference type="ARBA" id="ARBA00023027"/>
    </source>
</evidence>
<evidence type="ECO:0000256" key="18">
    <source>
        <dbReference type="ARBA" id="ARBA00023235"/>
    </source>
</evidence>
<dbReference type="GO" id="GO:0016491">
    <property type="term" value="F:oxidoreductase activity"/>
    <property type="evidence" value="ECO:0007669"/>
    <property type="project" value="InterPro"/>
</dbReference>
<comment type="caution">
    <text evidence="21">The sequence shown here is derived from an EMBL/GenBank/DDBJ whole genome shotgun (WGS) entry which is preliminary data.</text>
</comment>
<keyword evidence="9" id="KW-0150">Chloroplast</keyword>
<evidence type="ECO:0000256" key="3">
    <source>
        <dbReference type="ARBA" id="ARBA00001937"/>
    </source>
</evidence>
<evidence type="ECO:0000256" key="13">
    <source>
        <dbReference type="ARBA" id="ARBA00022827"/>
    </source>
</evidence>
<dbReference type="GO" id="GO:0016117">
    <property type="term" value="P:carotenoid biosynthetic process"/>
    <property type="evidence" value="ECO:0007669"/>
    <property type="project" value="UniProtKB-KW"/>
</dbReference>
<evidence type="ECO:0000256" key="9">
    <source>
        <dbReference type="ARBA" id="ARBA00022528"/>
    </source>
</evidence>
<dbReference type="GO" id="GO:0031969">
    <property type="term" value="C:chloroplast membrane"/>
    <property type="evidence" value="ECO:0007669"/>
    <property type="project" value="UniProtKB-SubCell"/>
</dbReference>
<feature type="compositionally biased region" description="Low complexity" evidence="19">
    <location>
        <begin position="141"/>
        <end position="151"/>
    </location>
</feature>
<keyword evidence="15" id="KW-0809">Transit peptide</keyword>
<evidence type="ECO:0000256" key="1">
    <source>
        <dbReference type="ARBA" id="ARBA00000004"/>
    </source>
</evidence>